<reference evidence="3 5" key="2">
    <citation type="submission" date="2018-08" db="EMBL/GenBank/DDBJ databases">
        <title>Brachybacterium saurashtrense DSM 23186.</title>
        <authorList>
            <person name="Li Y."/>
        </authorList>
    </citation>
    <scope>NUCLEOTIDE SEQUENCE [LARGE SCALE GENOMIC DNA]</scope>
    <source>
        <strain evidence="3 5">DSM 23186</strain>
    </source>
</reference>
<dbReference type="Gene3D" id="3.40.430.10">
    <property type="entry name" value="Dihydrofolate Reductase, subunit A"/>
    <property type="match status" value="1"/>
</dbReference>
<dbReference type="EMBL" id="QSWH01000004">
    <property type="protein sequence ID" value="RRR22634.1"/>
    <property type="molecule type" value="Genomic_DNA"/>
</dbReference>
<dbReference type="PANTHER" id="PTHR38011">
    <property type="entry name" value="DIHYDROFOLATE REDUCTASE FAMILY PROTEIN (AFU_ORTHOLOGUE AFUA_8G06820)"/>
    <property type="match status" value="1"/>
</dbReference>
<sequence>MTRYRFYTATSLDGFLADEHDSLDWLLSQPTGEESILPYDAFVAEVGAIITGRTTYDWVLEHDGTVDGAWVYTQPTFLFTHRPPEPAREGVTAVSGDPAAHRAAIEEAADGKDVWIVGGGDLAAECARAGMLDEVFVSIAPVTLGAGRPLMGGQLDLELLAHGTNGALLEARYRVLGARG</sequence>
<dbReference type="InterPro" id="IPR050765">
    <property type="entry name" value="Riboflavin_Biosynth_HTPR"/>
</dbReference>
<dbReference type="OrthoDB" id="3427770at2"/>
<dbReference type="Pfam" id="PF01872">
    <property type="entry name" value="RibD_C"/>
    <property type="match status" value="1"/>
</dbReference>
<dbReference type="InterPro" id="IPR024072">
    <property type="entry name" value="DHFR-like_dom_sf"/>
</dbReference>
<dbReference type="GO" id="GO:0009231">
    <property type="term" value="P:riboflavin biosynthetic process"/>
    <property type="evidence" value="ECO:0007669"/>
    <property type="project" value="InterPro"/>
</dbReference>
<dbReference type="GO" id="GO:0008703">
    <property type="term" value="F:5-amino-6-(5-phosphoribosylamino)uracil reductase activity"/>
    <property type="evidence" value="ECO:0007669"/>
    <property type="project" value="InterPro"/>
</dbReference>
<reference evidence="2 4" key="1">
    <citation type="submission" date="2018-07" db="EMBL/GenBank/DDBJ databases">
        <title>Brachybacterium saurashtrense DSM 23186 genome sequence.</title>
        <authorList>
            <person name="Guo L."/>
        </authorList>
    </citation>
    <scope>NUCLEOTIDE SEQUENCE [LARGE SCALE GENOMIC DNA]</scope>
    <source>
        <strain evidence="2 4">DSM 23186</strain>
    </source>
</reference>
<dbReference type="Proteomes" id="UP000254236">
    <property type="component" value="Chromosome"/>
</dbReference>
<organism evidence="3 5">
    <name type="scientific">Brachybacterium saurashtrense</name>
    <dbReference type="NCBI Taxonomy" id="556288"/>
    <lineage>
        <taxon>Bacteria</taxon>
        <taxon>Bacillati</taxon>
        <taxon>Actinomycetota</taxon>
        <taxon>Actinomycetes</taxon>
        <taxon>Micrococcales</taxon>
        <taxon>Dermabacteraceae</taxon>
        <taxon>Brachybacterium</taxon>
    </lineage>
</organism>
<evidence type="ECO:0000313" key="4">
    <source>
        <dbReference type="Proteomes" id="UP000254236"/>
    </source>
</evidence>
<evidence type="ECO:0000259" key="1">
    <source>
        <dbReference type="Pfam" id="PF01872"/>
    </source>
</evidence>
<feature type="domain" description="Bacterial bifunctional deaminase-reductase C-terminal" evidence="1">
    <location>
        <begin position="109"/>
        <end position="156"/>
    </location>
</feature>
<dbReference type="AlphaFoldDB" id="A0A345YSL7"/>
<dbReference type="InterPro" id="IPR002734">
    <property type="entry name" value="RibDG_C"/>
</dbReference>
<name>A0A345YSL7_9MICO</name>
<evidence type="ECO:0000313" key="2">
    <source>
        <dbReference type="EMBL" id="AXK46919.1"/>
    </source>
</evidence>
<dbReference type="KEGG" id="bsau:DWV08_15705"/>
<gene>
    <name evidence="2" type="ORF">DWV08_15705</name>
    <name evidence="3" type="ORF">DXU92_10325</name>
</gene>
<protein>
    <submittedName>
        <fullName evidence="3">Dihydrofolate reductase</fullName>
    </submittedName>
</protein>
<evidence type="ECO:0000313" key="5">
    <source>
        <dbReference type="Proteomes" id="UP000282185"/>
    </source>
</evidence>
<evidence type="ECO:0000313" key="3">
    <source>
        <dbReference type="EMBL" id="RRR22634.1"/>
    </source>
</evidence>
<proteinExistence type="predicted"/>
<dbReference type="Proteomes" id="UP000282185">
    <property type="component" value="Unassembled WGS sequence"/>
</dbReference>
<dbReference type="RefSeq" id="WP_115414666.1">
    <property type="nucleotide sequence ID" value="NZ_CP031356.1"/>
</dbReference>
<dbReference type="EMBL" id="CP031356">
    <property type="protein sequence ID" value="AXK46919.1"/>
    <property type="molecule type" value="Genomic_DNA"/>
</dbReference>
<accession>A0A345YSL7</accession>
<dbReference type="SUPFAM" id="SSF53597">
    <property type="entry name" value="Dihydrofolate reductase-like"/>
    <property type="match status" value="1"/>
</dbReference>
<keyword evidence="4" id="KW-1185">Reference proteome</keyword>
<dbReference type="PANTHER" id="PTHR38011:SF11">
    <property type="entry name" value="2,5-DIAMINO-6-RIBOSYLAMINO-4(3H)-PYRIMIDINONE 5'-PHOSPHATE REDUCTASE"/>
    <property type="match status" value="1"/>
</dbReference>